<dbReference type="Proteomes" id="UP000316238">
    <property type="component" value="Unassembled WGS sequence"/>
</dbReference>
<name>A0A521FYM0_9BACT</name>
<comment type="caution">
    <text evidence="1">The sequence shown here is derived from an EMBL/GenBank/DDBJ whole genome shotgun (WGS) entry which is preliminary data.</text>
</comment>
<evidence type="ECO:0000313" key="1">
    <source>
        <dbReference type="EMBL" id="TAA73867.1"/>
    </source>
</evidence>
<protein>
    <submittedName>
        <fullName evidence="1">Uncharacterized protein</fullName>
    </submittedName>
</protein>
<keyword evidence="2" id="KW-1185">Reference proteome</keyword>
<evidence type="ECO:0000313" key="2">
    <source>
        <dbReference type="Proteomes" id="UP000316238"/>
    </source>
</evidence>
<reference evidence="1" key="1">
    <citation type="submission" date="2017-07" db="EMBL/GenBank/DDBJ databases">
        <title>The cable genome - Insights into the physiology and evolution of filamentous bacteria capable of sulfide oxidation via long distance electron transfer.</title>
        <authorList>
            <person name="Thorup C."/>
            <person name="Bjerg J.T."/>
            <person name="Schreiber L."/>
            <person name="Nielsen L.P."/>
            <person name="Kjeldsen K.U."/>
            <person name="Boesen T."/>
            <person name="Boggild A."/>
            <person name="Meysman F."/>
            <person name="Geelhoed J."/>
            <person name="Schramm A."/>
        </authorList>
    </citation>
    <scope>NUCLEOTIDE SEQUENCE [LARGE SCALE GENOMIC DNA]</scope>
    <source>
        <strain evidence="1">GS</strain>
    </source>
</reference>
<dbReference type="AlphaFoldDB" id="A0A521FYM0"/>
<sequence length="59" mass="6607">MTTIQWRPAVNALTTPSSYRMLFLPRNVVDTPELAARIAVELPNYSTVGWASVFLLAQQ</sequence>
<organism evidence="1 2">
    <name type="scientific">Candidatus Electronema aureum</name>
    <dbReference type="NCBI Taxonomy" id="2005002"/>
    <lineage>
        <taxon>Bacteria</taxon>
        <taxon>Pseudomonadati</taxon>
        <taxon>Thermodesulfobacteriota</taxon>
        <taxon>Desulfobulbia</taxon>
        <taxon>Desulfobulbales</taxon>
        <taxon>Desulfobulbaceae</taxon>
        <taxon>Candidatus Electronema</taxon>
    </lineage>
</organism>
<proteinExistence type="predicted"/>
<gene>
    <name evidence="1" type="ORF">CDV28_15312</name>
</gene>
<dbReference type="EMBL" id="NQJD01000053">
    <property type="protein sequence ID" value="TAA73867.1"/>
    <property type="molecule type" value="Genomic_DNA"/>
</dbReference>
<accession>A0A521FYM0</accession>